<dbReference type="CDD" id="cd01174">
    <property type="entry name" value="ribokinase"/>
    <property type="match status" value="1"/>
</dbReference>
<dbReference type="InterPro" id="IPR029056">
    <property type="entry name" value="Ribokinase-like"/>
</dbReference>
<keyword evidence="6 12" id="KW-0547">Nucleotide-binding</keyword>
<dbReference type="RefSeq" id="WP_084139172.1">
    <property type="nucleotide sequence ID" value="NZ_FRCP01000009.1"/>
</dbReference>
<dbReference type="AlphaFoldDB" id="A0A1M7IIJ6"/>
<comment type="pathway">
    <text evidence="12">Carbohydrate metabolism; D-ribose degradation; D-ribose 5-phosphate from beta-D-ribopyranose: step 2/2.</text>
</comment>
<dbReference type="InterPro" id="IPR011611">
    <property type="entry name" value="PfkB_dom"/>
</dbReference>
<dbReference type="GO" id="GO:0005829">
    <property type="term" value="C:cytosol"/>
    <property type="evidence" value="ECO:0007669"/>
    <property type="project" value="TreeGrafter"/>
</dbReference>
<dbReference type="SUPFAM" id="SSF53613">
    <property type="entry name" value="Ribokinase-like"/>
    <property type="match status" value="1"/>
</dbReference>
<proteinExistence type="inferred from homology"/>
<keyword evidence="4 12" id="KW-0808">Transferase</keyword>
<dbReference type="EC" id="2.7.1.15" evidence="2 12"/>
<feature type="binding site" evidence="12">
    <location>
        <position position="276"/>
    </location>
    <ligand>
        <name>K(+)</name>
        <dbReference type="ChEBI" id="CHEBI:29103"/>
    </ligand>
</feature>
<evidence type="ECO:0000256" key="11">
    <source>
        <dbReference type="ARBA" id="ARBA00023277"/>
    </source>
</evidence>
<dbReference type="Proteomes" id="UP000184038">
    <property type="component" value="Unassembled WGS sequence"/>
</dbReference>
<feature type="domain" description="Carbohydrate kinase PfkB" evidence="13">
    <location>
        <begin position="1"/>
        <end position="279"/>
    </location>
</feature>
<dbReference type="PROSITE" id="PS00584">
    <property type="entry name" value="PFKB_KINASES_2"/>
    <property type="match status" value="1"/>
</dbReference>
<feature type="binding site" evidence="12">
    <location>
        <position position="274"/>
    </location>
    <ligand>
        <name>K(+)</name>
        <dbReference type="ChEBI" id="CHEBI:29103"/>
    </ligand>
</feature>
<evidence type="ECO:0000256" key="12">
    <source>
        <dbReference type="HAMAP-Rule" id="MF_01987"/>
    </source>
</evidence>
<comment type="subunit">
    <text evidence="12">Homodimer.</text>
</comment>
<dbReference type="GO" id="GO:0019303">
    <property type="term" value="P:D-ribose catabolic process"/>
    <property type="evidence" value="ECO:0007669"/>
    <property type="project" value="UniProtKB-UniRule"/>
</dbReference>
<dbReference type="PANTHER" id="PTHR10584:SF166">
    <property type="entry name" value="RIBOKINASE"/>
    <property type="match status" value="1"/>
</dbReference>
<keyword evidence="15" id="KW-1185">Reference proteome</keyword>
<keyword evidence="7 12" id="KW-0418">Kinase</keyword>
<feature type="binding site" evidence="12">
    <location>
        <begin position="39"/>
        <end position="43"/>
    </location>
    <ligand>
        <name>substrate</name>
    </ligand>
</feature>
<feature type="binding site" evidence="12">
    <location>
        <position position="139"/>
    </location>
    <ligand>
        <name>substrate</name>
    </ligand>
</feature>
<feature type="binding site" evidence="12">
    <location>
        <position position="235"/>
    </location>
    <ligand>
        <name>K(+)</name>
        <dbReference type="ChEBI" id="CHEBI:29103"/>
    </ligand>
</feature>
<dbReference type="Gene3D" id="3.40.1190.20">
    <property type="match status" value="1"/>
</dbReference>
<dbReference type="UniPathway" id="UPA00916">
    <property type="reaction ID" value="UER00889"/>
</dbReference>
<feature type="binding site" evidence="12">
    <location>
        <begin position="209"/>
        <end position="214"/>
    </location>
    <ligand>
        <name>ATP</name>
        <dbReference type="ChEBI" id="CHEBI:30616"/>
    </ligand>
</feature>
<evidence type="ECO:0000256" key="9">
    <source>
        <dbReference type="ARBA" id="ARBA00022842"/>
    </source>
</evidence>
<reference evidence="14 15" key="1">
    <citation type="submission" date="2016-11" db="EMBL/GenBank/DDBJ databases">
        <authorList>
            <person name="Jaros S."/>
            <person name="Januszkiewicz K."/>
            <person name="Wedrychowicz H."/>
        </authorList>
    </citation>
    <scope>NUCLEOTIDE SEQUENCE [LARGE SCALE GENOMIC DNA]</scope>
    <source>
        <strain evidence="14 15">DSM 15930</strain>
    </source>
</reference>
<evidence type="ECO:0000259" key="13">
    <source>
        <dbReference type="Pfam" id="PF00294"/>
    </source>
</evidence>
<dbReference type="PRINTS" id="PR00990">
    <property type="entry name" value="RIBOKINASE"/>
</dbReference>
<feature type="binding site" evidence="12">
    <location>
        <position position="183"/>
    </location>
    <ligand>
        <name>ATP</name>
        <dbReference type="ChEBI" id="CHEBI:30616"/>
    </ligand>
</feature>
<evidence type="ECO:0000256" key="1">
    <source>
        <dbReference type="ARBA" id="ARBA00005380"/>
    </source>
</evidence>
<comment type="catalytic activity">
    <reaction evidence="12">
        <text>D-ribose + ATP = D-ribose 5-phosphate + ADP + H(+)</text>
        <dbReference type="Rhea" id="RHEA:13697"/>
        <dbReference type="ChEBI" id="CHEBI:15378"/>
        <dbReference type="ChEBI" id="CHEBI:30616"/>
        <dbReference type="ChEBI" id="CHEBI:47013"/>
        <dbReference type="ChEBI" id="CHEBI:78346"/>
        <dbReference type="ChEBI" id="CHEBI:456216"/>
        <dbReference type="EC" id="2.7.1.15"/>
    </reaction>
</comment>
<comment type="function">
    <text evidence="12">Catalyzes the phosphorylation of ribose at O-5 in a reaction requiring ATP and magnesium. The resulting D-ribose-5-phosphate can then be used either for sythesis of nucleotides, histidine, and tryptophan, or as a component of the pentose phosphate pathway.</text>
</comment>
<dbReference type="GO" id="GO:0004747">
    <property type="term" value="F:ribokinase activity"/>
    <property type="evidence" value="ECO:0007669"/>
    <property type="project" value="UniProtKB-UniRule"/>
</dbReference>
<keyword evidence="12" id="KW-0963">Cytoplasm</keyword>
<feature type="binding site" evidence="12">
    <location>
        <position position="241"/>
    </location>
    <ligand>
        <name>substrate</name>
    </ligand>
</feature>
<feature type="binding site" evidence="12">
    <location>
        <position position="271"/>
    </location>
    <ligand>
        <name>K(+)</name>
        <dbReference type="ChEBI" id="CHEBI:29103"/>
    </ligand>
</feature>
<dbReference type="GO" id="GO:0046872">
    <property type="term" value="F:metal ion binding"/>
    <property type="evidence" value="ECO:0007669"/>
    <property type="project" value="UniProtKB-KW"/>
</dbReference>
<dbReference type="GO" id="GO:0005524">
    <property type="term" value="F:ATP binding"/>
    <property type="evidence" value="ECO:0007669"/>
    <property type="project" value="UniProtKB-UniRule"/>
</dbReference>
<dbReference type="Pfam" id="PF00294">
    <property type="entry name" value="PfkB"/>
    <property type="match status" value="1"/>
</dbReference>
<organism evidence="14 15">
    <name type="scientific">Anaerosporobacter mobilis DSM 15930</name>
    <dbReference type="NCBI Taxonomy" id="1120996"/>
    <lineage>
        <taxon>Bacteria</taxon>
        <taxon>Bacillati</taxon>
        <taxon>Bacillota</taxon>
        <taxon>Clostridia</taxon>
        <taxon>Lachnospirales</taxon>
        <taxon>Lachnospiraceae</taxon>
        <taxon>Anaerosporobacter</taxon>
    </lineage>
</organism>
<dbReference type="PANTHER" id="PTHR10584">
    <property type="entry name" value="SUGAR KINASE"/>
    <property type="match status" value="1"/>
</dbReference>
<comment type="activity regulation">
    <text evidence="12">Activated by a monovalent cation that binds near, but not in, the active site. The most likely occupant of the site in vivo is potassium. Ion binding induces a conformational change that may alter substrate affinity.</text>
</comment>
<evidence type="ECO:0000313" key="14">
    <source>
        <dbReference type="EMBL" id="SHM40257.1"/>
    </source>
</evidence>
<dbReference type="InterPro" id="IPR011877">
    <property type="entry name" value="Ribokinase"/>
</dbReference>
<evidence type="ECO:0000256" key="6">
    <source>
        <dbReference type="ARBA" id="ARBA00022741"/>
    </source>
</evidence>
<evidence type="ECO:0000256" key="3">
    <source>
        <dbReference type="ARBA" id="ARBA00016943"/>
    </source>
</evidence>
<feature type="active site" description="Proton acceptor" evidence="12">
    <location>
        <position position="241"/>
    </location>
</feature>
<dbReference type="EMBL" id="FRCP01000009">
    <property type="protein sequence ID" value="SHM40257.1"/>
    <property type="molecule type" value="Genomic_DNA"/>
</dbReference>
<comment type="caution">
    <text evidence="12">Lacks conserved residue(s) required for the propagation of feature annotation.</text>
</comment>
<dbReference type="OrthoDB" id="9775849at2"/>
<dbReference type="STRING" id="1120996.SAMN02746066_01870"/>
<evidence type="ECO:0000256" key="8">
    <source>
        <dbReference type="ARBA" id="ARBA00022840"/>
    </source>
</evidence>
<feature type="binding site" evidence="12">
    <location>
        <begin position="240"/>
        <end position="241"/>
    </location>
    <ligand>
        <name>ATP</name>
        <dbReference type="ChEBI" id="CHEBI:30616"/>
    </ligand>
</feature>
<dbReference type="InterPro" id="IPR002139">
    <property type="entry name" value="Ribo/fructo_kinase"/>
</dbReference>
<sequence length="289" mass="30908">MNNILVIGSLNADLMVQVDELPVPGETVSSNSFEVLPGGKGMNQAICAAKLGANVTMAGLVGTDEYARILLEALQQSQVNSEHIRIVSEAPTGIAIVTTSPKDNNIVVVPGANALVDSTYIDSIRHVIKQSDMVILQLEIPLDTVYYAIDVCKEEGVSVLLNPAPAQNINPDYIEKVSYLIPNETELVSIFKEDYKTTLAKYPNKIIMSAGEHGAYYHDGNNIVNLEARKIQVVDTTGAGDAFNGAFAVAILQGKELKDAVDYANGIAAITTTVKGAQGADADRYKENV</sequence>
<dbReference type="InterPro" id="IPR002173">
    <property type="entry name" value="Carboh/pur_kinase_PfkB_CS"/>
</dbReference>
<comment type="subcellular location">
    <subcellularLocation>
        <location evidence="12">Cytoplasm</location>
    </subcellularLocation>
</comment>
<keyword evidence="5 12" id="KW-0479">Metal-binding</keyword>
<name>A0A1M7IIJ6_9FIRM</name>
<evidence type="ECO:0000313" key="15">
    <source>
        <dbReference type="Proteomes" id="UP000184038"/>
    </source>
</evidence>
<evidence type="ECO:0000256" key="10">
    <source>
        <dbReference type="ARBA" id="ARBA00022958"/>
    </source>
</evidence>
<feature type="binding site" evidence="12">
    <location>
        <position position="237"/>
    </location>
    <ligand>
        <name>K(+)</name>
        <dbReference type="ChEBI" id="CHEBI:29103"/>
    </ligand>
</feature>
<evidence type="ECO:0000256" key="7">
    <source>
        <dbReference type="ARBA" id="ARBA00022777"/>
    </source>
</evidence>
<keyword evidence="9 12" id="KW-0460">Magnesium</keyword>
<dbReference type="HAMAP" id="MF_01987">
    <property type="entry name" value="Ribokinase"/>
    <property type="match status" value="1"/>
</dbReference>
<comment type="cofactor">
    <cofactor evidence="12">
        <name>Mg(2+)</name>
        <dbReference type="ChEBI" id="CHEBI:18420"/>
    </cofactor>
    <text evidence="12">Requires a divalent cation, most likely magnesium in vivo, as an electrophilic catalyst to aid phosphoryl group transfer. It is the chelate of the metal and the nucleotide that is the actual substrate.</text>
</comment>
<comment type="similarity">
    <text evidence="1">Belongs to the carbohydrate kinase pfkB family.</text>
</comment>
<evidence type="ECO:0000256" key="2">
    <source>
        <dbReference type="ARBA" id="ARBA00012035"/>
    </source>
</evidence>
<feature type="binding site" evidence="12">
    <location>
        <position position="265"/>
    </location>
    <ligand>
        <name>ATP</name>
        <dbReference type="ChEBI" id="CHEBI:30616"/>
    </ligand>
</feature>
<protein>
    <recommendedName>
        <fullName evidence="3 12">Ribokinase</fullName>
        <shortName evidence="12">RK</shortName>
        <ecNumber evidence="2 12">2.7.1.15</ecNumber>
    </recommendedName>
</protein>
<keyword evidence="11 12" id="KW-0119">Carbohydrate metabolism</keyword>
<evidence type="ECO:0000256" key="5">
    <source>
        <dbReference type="ARBA" id="ARBA00022723"/>
    </source>
</evidence>
<comment type="similarity">
    <text evidence="12">Belongs to the carbohydrate kinase PfkB family. Ribokinase subfamily.</text>
</comment>
<gene>
    <name evidence="12" type="primary">rbsK</name>
    <name evidence="14" type="ORF">SAMN02746066_01870</name>
</gene>
<keyword evidence="8 12" id="KW-0067">ATP-binding</keyword>
<evidence type="ECO:0000256" key="4">
    <source>
        <dbReference type="ARBA" id="ARBA00022679"/>
    </source>
</evidence>
<keyword evidence="10 12" id="KW-0630">Potassium</keyword>
<accession>A0A1M7IIJ6</accession>
<feature type="binding site" evidence="12">
    <location>
        <begin position="11"/>
        <end position="13"/>
    </location>
    <ligand>
        <name>substrate</name>
    </ligand>
</feature>